<dbReference type="Gene3D" id="2.40.50.140">
    <property type="entry name" value="Nucleic acid-binding proteins"/>
    <property type="match status" value="1"/>
</dbReference>
<keyword evidence="3 6" id="KW-0238">DNA-binding</keyword>
<dbReference type="EMBL" id="CWGJ01000019">
    <property type="protein sequence ID" value="CRX38785.1"/>
    <property type="molecule type" value="Genomic_DNA"/>
</dbReference>
<feature type="domain" description="Helix-hairpin-helix DNA-binding motif class 1" evidence="7">
    <location>
        <begin position="108"/>
        <end position="127"/>
    </location>
</feature>
<dbReference type="GO" id="GO:0048476">
    <property type="term" value="C:Holliday junction resolvase complex"/>
    <property type="evidence" value="ECO:0007669"/>
    <property type="project" value="UniProtKB-UniRule"/>
</dbReference>
<evidence type="ECO:0000256" key="2">
    <source>
        <dbReference type="ARBA" id="ARBA00022763"/>
    </source>
</evidence>
<dbReference type="GO" id="GO:0009378">
    <property type="term" value="F:four-way junction helicase activity"/>
    <property type="evidence" value="ECO:0007669"/>
    <property type="project" value="InterPro"/>
</dbReference>
<evidence type="ECO:0000256" key="1">
    <source>
        <dbReference type="ARBA" id="ARBA00022490"/>
    </source>
</evidence>
<feature type="region of interest" description="Domain I" evidence="6">
    <location>
        <begin position="1"/>
        <end position="64"/>
    </location>
</feature>
<dbReference type="Pfam" id="PF14520">
    <property type="entry name" value="HHH_5"/>
    <property type="match status" value="1"/>
</dbReference>
<feature type="region of interest" description="Flexible linker" evidence="6">
    <location>
        <begin position="137"/>
        <end position="149"/>
    </location>
</feature>
<dbReference type="SUPFAM" id="SSF50249">
    <property type="entry name" value="Nucleic acid-binding proteins"/>
    <property type="match status" value="1"/>
</dbReference>
<name>A0A0H5E686_9BACT</name>
<dbReference type="Gene3D" id="1.10.8.10">
    <property type="entry name" value="DNA helicase RuvA subunit, C-terminal domain"/>
    <property type="match status" value="1"/>
</dbReference>
<dbReference type="GO" id="GO:0016787">
    <property type="term" value="F:hydrolase activity"/>
    <property type="evidence" value="ECO:0007669"/>
    <property type="project" value="UniProtKB-KW"/>
</dbReference>
<keyword evidence="4 6" id="KW-0233">DNA recombination</keyword>
<keyword evidence="1 6" id="KW-0963">Cytoplasm</keyword>
<comment type="similarity">
    <text evidence="6">Belongs to the RuvA family.</text>
</comment>
<keyword evidence="8" id="KW-0347">Helicase</keyword>
<dbReference type="InterPro" id="IPR010994">
    <property type="entry name" value="RuvA_2-like"/>
</dbReference>
<dbReference type="SMART" id="SM00278">
    <property type="entry name" value="HhH1"/>
    <property type="match status" value="2"/>
</dbReference>
<accession>A0A0H5E686</accession>
<dbReference type="CDD" id="cd14332">
    <property type="entry name" value="UBA_RuvA_C"/>
    <property type="match status" value="1"/>
</dbReference>
<dbReference type="NCBIfam" id="TIGR00084">
    <property type="entry name" value="ruvA"/>
    <property type="match status" value="1"/>
</dbReference>
<comment type="subunit">
    <text evidence="6">Homotetramer. Forms an RuvA(8)-RuvB(12)-Holliday junction (HJ) complex. HJ DNA is sandwiched between 2 RuvA tetramers; dsDNA enters through RuvA and exits via RuvB. An RuvB hexamer assembles on each DNA strand where it exits the tetramer. Each RuvB hexamer is contacted by two RuvA subunits (via domain III) on 2 adjacent RuvB subunits; this complex drives branch migration. In the full resolvosome a probable DNA-RuvA(4)-RuvB(12)-RuvC(2) complex forms which resolves the HJ.</text>
</comment>
<dbReference type="SUPFAM" id="SSF46929">
    <property type="entry name" value="DNA helicase RuvA subunit, C-terminal domain"/>
    <property type="match status" value="1"/>
</dbReference>
<keyword evidence="9" id="KW-1185">Reference proteome</keyword>
<evidence type="ECO:0000256" key="6">
    <source>
        <dbReference type="HAMAP-Rule" id="MF_00031"/>
    </source>
</evidence>
<comment type="caution">
    <text evidence="6">Lacks conserved residue(s) required for the propagation of feature annotation.</text>
</comment>
<evidence type="ECO:0000256" key="5">
    <source>
        <dbReference type="ARBA" id="ARBA00023204"/>
    </source>
</evidence>
<sequence>MYAYIKGTVTHISSVYAVLETGGVGYQIYIPANAISRLPPKGSEALLYTSFIVREQSQQLFGFVTEGEKELFEVLLNVSGIGPKTAISLIGHMNYHEFVDAVKNEDIKKICRVPGIGKKTAERLFLEIRDKLPSLYGIDPSHFQIKKGSPDEIIIQDAISGLINLGYNQSMASKAVQKVMETHQGIGLAELITLSLKGI</sequence>
<proteinExistence type="inferred from homology"/>
<dbReference type="InterPro" id="IPR013849">
    <property type="entry name" value="DNA_helicase_Holl-junc_RuvA_I"/>
</dbReference>
<dbReference type="RefSeq" id="WP_098038647.1">
    <property type="nucleotide sequence ID" value="NZ_CWGJ01000019.1"/>
</dbReference>
<feature type="domain" description="Helix-hairpin-helix DNA-binding motif class 1" evidence="7">
    <location>
        <begin position="73"/>
        <end position="92"/>
    </location>
</feature>
<dbReference type="Pfam" id="PF01330">
    <property type="entry name" value="RuvA_N"/>
    <property type="match status" value="1"/>
</dbReference>
<reference evidence="9" key="1">
    <citation type="submission" date="2015-06" db="EMBL/GenBank/DDBJ databases">
        <authorList>
            <person name="Bertelli C."/>
        </authorList>
    </citation>
    <scope>NUCLEOTIDE SEQUENCE [LARGE SCALE GENOMIC DNA]</scope>
    <source>
        <strain evidence="9">CRIB-30</strain>
    </source>
</reference>
<dbReference type="SUPFAM" id="SSF47781">
    <property type="entry name" value="RuvA domain 2-like"/>
    <property type="match status" value="1"/>
</dbReference>
<dbReference type="GO" id="GO:0005737">
    <property type="term" value="C:cytoplasm"/>
    <property type="evidence" value="ECO:0007669"/>
    <property type="project" value="UniProtKB-SubCell"/>
</dbReference>
<comment type="subcellular location">
    <subcellularLocation>
        <location evidence="6">Cytoplasm</location>
    </subcellularLocation>
</comment>
<dbReference type="InterPro" id="IPR036267">
    <property type="entry name" value="RuvA_C_sf"/>
</dbReference>
<dbReference type="Pfam" id="PF07499">
    <property type="entry name" value="RuvA_C"/>
    <property type="match status" value="1"/>
</dbReference>
<dbReference type="HAMAP" id="MF_00031">
    <property type="entry name" value="DNA_HJ_migration_RuvA"/>
    <property type="match status" value="1"/>
</dbReference>
<evidence type="ECO:0000313" key="8">
    <source>
        <dbReference type="EMBL" id="CRX38785.1"/>
    </source>
</evidence>
<dbReference type="GO" id="GO:0000400">
    <property type="term" value="F:four-way junction DNA binding"/>
    <property type="evidence" value="ECO:0007669"/>
    <property type="project" value="UniProtKB-UniRule"/>
</dbReference>
<feature type="region of interest" description="Domain III" evidence="6">
    <location>
        <begin position="150"/>
        <end position="199"/>
    </location>
</feature>
<dbReference type="InterPro" id="IPR012340">
    <property type="entry name" value="NA-bd_OB-fold"/>
</dbReference>
<organism evidence="8 9">
    <name type="scientific">Estrella lausannensis</name>
    <dbReference type="NCBI Taxonomy" id="483423"/>
    <lineage>
        <taxon>Bacteria</taxon>
        <taxon>Pseudomonadati</taxon>
        <taxon>Chlamydiota</taxon>
        <taxon>Chlamydiia</taxon>
        <taxon>Parachlamydiales</taxon>
        <taxon>Candidatus Criblamydiaceae</taxon>
        <taxon>Estrella</taxon>
    </lineage>
</organism>
<protein>
    <recommendedName>
        <fullName evidence="6">Holliday junction branch migration complex subunit RuvA</fullName>
    </recommendedName>
</protein>
<dbReference type="GO" id="GO:0005524">
    <property type="term" value="F:ATP binding"/>
    <property type="evidence" value="ECO:0007669"/>
    <property type="project" value="InterPro"/>
</dbReference>
<comment type="domain">
    <text evidence="6">Has three domains with a flexible linker between the domains II and III and assumes an 'L' shape. Domain III is highly mobile and contacts RuvB.</text>
</comment>
<keyword evidence="8" id="KW-0067">ATP-binding</keyword>
<keyword evidence="8" id="KW-0378">Hydrolase</keyword>
<dbReference type="InterPro" id="IPR000085">
    <property type="entry name" value="RuvA"/>
</dbReference>
<dbReference type="AlphaFoldDB" id="A0A0H5E686"/>
<dbReference type="Gene3D" id="1.10.150.20">
    <property type="entry name" value="5' to 3' exonuclease, C-terminal subdomain"/>
    <property type="match status" value="1"/>
</dbReference>
<keyword evidence="5 6" id="KW-0234">DNA repair</keyword>
<dbReference type="InterPro" id="IPR011114">
    <property type="entry name" value="RuvA_C"/>
</dbReference>
<evidence type="ECO:0000256" key="4">
    <source>
        <dbReference type="ARBA" id="ARBA00023172"/>
    </source>
</evidence>
<dbReference type="OrthoDB" id="5293449at2"/>
<dbReference type="GO" id="GO:0006281">
    <property type="term" value="P:DNA repair"/>
    <property type="evidence" value="ECO:0007669"/>
    <property type="project" value="UniProtKB-UniRule"/>
</dbReference>
<keyword evidence="8" id="KW-0547">Nucleotide-binding</keyword>
<evidence type="ECO:0000256" key="3">
    <source>
        <dbReference type="ARBA" id="ARBA00023125"/>
    </source>
</evidence>
<dbReference type="Proteomes" id="UP000220251">
    <property type="component" value="Unassembled WGS sequence"/>
</dbReference>
<dbReference type="GO" id="GO:0006310">
    <property type="term" value="P:DNA recombination"/>
    <property type="evidence" value="ECO:0007669"/>
    <property type="project" value="UniProtKB-UniRule"/>
</dbReference>
<dbReference type="InterPro" id="IPR003583">
    <property type="entry name" value="Hlx-hairpin-Hlx_DNA-bd_motif"/>
</dbReference>
<gene>
    <name evidence="6 8" type="primary">ruvA</name>
    <name evidence="8" type="ORF">ELAC_1449</name>
</gene>
<evidence type="ECO:0000259" key="7">
    <source>
        <dbReference type="SMART" id="SM00278"/>
    </source>
</evidence>
<comment type="function">
    <text evidence="6">The RuvA-RuvB-RuvC complex processes Holliday junction (HJ) DNA during genetic recombination and DNA repair, while the RuvA-RuvB complex plays an important role in the rescue of blocked DNA replication forks via replication fork reversal (RFR). RuvA specifically binds to HJ cruciform DNA, conferring on it an open structure. The RuvB hexamer acts as an ATP-dependent pump, pulling dsDNA into and through the RuvAB complex. HJ branch migration allows RuvC to scan DNA until it finds its consensus sequence, where it cleaves and resolves the cruciform DNA.</text>
</comment>
<keyword evidence="2 6" id="KW-0227">DNA damage</keyword>
<dbReference type="GO" id="GO:0009379">
    <property type="term" value="C:Holliday junction helicase complex"/>
    <property type="evidence" value="ECO:0007669"/>
    <property type="project" value="InterPro"/>
</dbReference>
<evidence type="ECO:0000313" key="9">
    <source>
        <dbReference type="Proteomes" id="UP000220251"/>
    </source>
</evidence>